<evidence type="ECO:0000256" key="6">
    <source>
        <dbReference type="SAM" id="Phobius"/>
    </source>
</evidence>
<feature type="transmembrane region" description="Helical" evidence="6">
    <location>
        <begin position="182"/>
        <end position="203"/>
    </location>
</feature>
<sequence length="208" mass="22714">MQDIHYGLILMAAFVAVASPGPATLAIASTAMSSGRSNGIATAFCVLTGSFLWSFSGAFGMAAVMYANAWLFEFLRYLGAIYLLFLAFKSFKSVVRPKSITLEQTTSNSLQSDYLRGLGIHLTNPKVILFFGALYSMGVPSGVEVQGLLSIIFLIGLQSMCLFLGYALLFSHETFRRLYLRMSRVFDGLFTVFFGIAGIKILMSKLSV</sequence>
<dbReference type="RefSeq" id="WP_113873394.1">
    <property type="nucleotide sequence ID" value="NZ_QNRF01000002.1"/>
</dbReference>
<name>A0A366D3X3_9GAMM</name>
<dbReference type="Proteomes" id="UP000252086">
    <property type="component" value="Unassembled WGS sequence"/>
</dbReference>
<gene>
    <name evidence="7" type="ORF">DFP76_102149</name>
</gene>
<feature type="transmembrane region" description="Helical" evidence="6">
    <location>
        <begin position="40"/>
        <end position="63"/>
    </location>
</feature>
<evidence type="ECO:0000256" key="5">
    <source>
        <dbReference type="ARBA" id="ARBA00023136"/>
    </source>
</evidence>
<keyword evidence="8" id="KW-1185">Reference proteome</keyword>
<dbReference type="OrthoDB" id="9804822at2"/>
<dbReference type="InterPro" id="IPR001123">
    <property type="entry name" value="LeuE-type"/>
</dbReference>
<comment type="subcellular location">
    <subcellularLocation>
        <location evidence="1">Cell membrane</location>
        <topology evidence="1">Multi-pass membrane protein</topology>
    </subcellularLocation>
</comment>
<dbReference type="EMBL" id="QNRF01000002">
    <property type="protein sequence ID" value="RBO84752.1"/>
    <property type="molecule type" value="Genomic_DNA"/>
</dbReference>
<evidence type="ECO:0000256" key="4">
    <source>
        <dbReference type="ARBA" id="ARBA00022989"/>
    </source>
</evidence>
<feature type="transmembrane region" description="Helical" evidence="6">
    <location>
        <begin position="6"/>
        <end position="28"/>
    </location>
</feature>
<keyword evidence="3 6" id="KW-0812">Transmembrane</keyword>
<dbReference type="PANTHER" id="PTHR30086:SF19">
    <property type="entry name" value="THREONINE EFFLUX PROTEIN"/>
    <property type="match status" value="1"/>
</dbReference>
<dbReference type="GO" id="GO:0005886">
    <property type="term" value="C:plasma membrane"/>
    <property type="evidence" value="ECO:0007669"/>
    <property type="project" value="UniProtKB-SubCell"/>
</dbReference>
<organism evidence="7 8">
    <name type="scientific">Marinomonas aquiplantarum</name>
    <dbReference type="NCBI Taxonomy" id="491951"/>
    <lineage>
        <taxon>Bacteria</taxon>
        <taxon>Pseudomonadati</taxon>
        <taxon>Pseudomonadota</taxon>
        <taxon>Gammaproteobacteria</taxon>
        <taxon>Oceanospirillales</taxon>
        <taxon>Oceanospirillaceae</taxon>
        <taxon>Marinomonas</taxon>
    </lineage>
</organism>
<dbReference type="Pfam" id="PF01810">
    <property type="entry name" value="LysE"/>
    <property type="match status" value="1"/>
</dbReference>
<protein>
    <submittedName>
        <fullName evidence="7">Threonine/homoserine/homoserine lactone efflux protein</fullName>
    </submittedName>
</protein>
<evidence type="ECO:0000256" key="2">
    <source>
        <dbReference type="ARBA" id="ARBA00022475"/>
    </source>
</evidence>
<dbReference type="PANTHER" id="PTHR30086">
    <property type="entry name" value="ARGININE EXPORTER PROTEIN ARGO"/>
    <property type="match status" value="1"/>
</dbReference>
<proteinExistence type="predicted"/>
<keyword evidence="5 6" id="KW-0472">Membrane</keyword>
<evidence type="ECO:0000256" key="1">
    <source>
        <dbReference type="ARBA" id="ARBA00004651"/>
    </source>
</evidence>
<keyword evidence="2" id="KW-1003">Cell membrane</keyword>
<keyword evidence="4 6" id="KW-1133">Transmembrane helix</keyword>
<feature type="transmembrane region" description="Helical" evidence="6">
    <location>
        <begin position="147"/>
        <end position="170"/>
    </location>
</feature>
<dbReference type="GO" id="GO:0015171">
    <property type="term" value="F:amino acid transmembrane transporter activity"/>
    <property type="evidence" value="ECO:0007669"/>
    <property type="project" value="TreeGrafter"/>
</dbReference>
<accession>A0A366D3X3</accession>
<feature type="transmembrane region" description="Helical" evidence="6">
    <location>
        <begin position="69"/>
        <end position="88"/>
    </location>
</feature>
<evidence type="ECO:0000313" key="7">
    <source>
        <dbReference type="EMBL" id="RBO84752.1"/>
    </source>
</evidence>
<comment type="caution">
    <text evidence="7">The sequence shown here is derived from an EMBL/GenBank/DDBJ whole genome shotgun (WGS) entry which is preliminary data.</text>
</comment>
<evidence type="ECO:0000313" key="8">
    <source>
        <dbReference type="Proteomes" id="UP000252086"/>
    </source>
</evidence>
<feature type="transmembrane region" description="Helical" evidence="6">
    <location>
        <begin position="114"/>
        <end position="135"/>
    </location>
</feature>
<dbReference type="AlphaFoldDB" id="A0A366D3X3"/>
<reference evidence="7 8" key="1">
    <citation type="submission" date="2018-06" db="EMBL/GenBank/DDBJ databases">
        <title>Genomic Encyclopedia of Type Strains, Phase III (KMG-III): the genomes of soil and plant-associated and newly described type strains.</title>
        <authorList>
            <person name="Whitman W."/>
        </authorList>
    </citation>
    <scope>NUCLEOTIDE SEQUENCE [LARGE SCALE GENOMIC DNA]</scope>
    <source>
        <strain evidence="7 8">CECT 7732</strain>
    </source>
</reference>
<evidence type="ECO:0000256" key="3">
    <source>
        <dbReference type="ARBA" id="ARBA00022692"/>
    </source>
</evidence>